<gene>
    <name evidence="1" type="ORF">BSZ40_09070</name>
</gene>
<comment type="caution">
    <text evidence="1">The sequence shown here is derived from an EMBL/GenBank/DDBJ whole genome shotgun (WGS) entry which is preliminary data.</text>
</comment>
<sequence>MTPLDNALEVSFYMETPQFVDMAQVAAALAVPDAAYHSKGQVHSSRNKRVQIVSSVSYYSFGRDRHAAGADKIGDVLGLVAERQSQFAALFAEHDFERTLFIYTWPGQDNGQFELSAPQVCLLAELDVALSVVHYGA</sequence>
<dbReference type="STRING" id="52770.BSZ40_09070"/>
<evidence type="ECO:0000313" key="2">
    <source>
        <dbReference type="Proteomes" id="UP000185612"/>
    </source>
</evidence>
<proteinExistence type="predicted"/>
<organism evidence="1 2">
    <name type="scientific">Buchananella hordeovulneris</name>
    <dbReference type="NCBI Taxonomy" id="52770"/>
    <lineage>
        <taxon>Bacteria</taxon>
        <taxon>Bacillati</taxon>
        <taxon>Actinomycetota</taxon>
        <taxon>Actinomycetes</taxon>
        <taxon>Actinomycetales</taxon>
        <taxon>Actinomycetaceae</taxon>
        <taxon>Buchananella</taxon>
    </lineage>
</organism>
<dbReference type="AlphaFoldDB" id="A0A1Q5PTY1"/>
<keyword evidence="2" id="KW-1185">Reference proteome</keyword>
<name>A0A1Q5PTY1_9ACTO</name>
<dbReference type="RefSeq" id="WP_073825507.1">
    <property type="nucleotide sequence ID" value="NZ_JAUNKL010000038.1"/>
</dbReference>
<dbReference type="EMBL" id="MQVS01000010">
    <property type="protein sequence ID" value="OKL51047.1"/>
    <property type="molecule type" value="Genomic_DNA"/>
</dbReference>
<dbReference type="Proteomes" id="UP000185612">
    <property type="component" value="Unassembled WGS sequence"/>
</dbReference>
<reference evidence="2" key="1">
    <citation type="submission" date="2016-12" db="EMBL/GenBank/DDBJ databases">
        <authorList>
            <person name="Meng X."/>
        </authorList>
    </citation>
    <scope>NUCLEOTIDE SEQUENCE [LARGE SCALE GENOMIC DNA]</scope>
    <source>
        <strain evidence="2">DSM 20732</strain>
    </source>
</reference>
<evidence type="ECO:0000313" key="1">
    <source>
        <dbReference type="EMBL" id="OKL51047.1"/>
    </source>
</evidence>
<protein>
    <recommendedName>
        <fullName evidence="3">DUF4279 domain-containing protein</fullName>
    </recommendedName>
</protein>
<accession>A0A1Q5PTY1</accession>
<evidence type="ECO:0008006" key="3">
    <source>
        <dbReference type="Google" id="ProtNLM"/>
    </source>
</evidence>